<feature type="transmembrane region" description="Helical" evidence="6">
    <location>
        <begin position="31"/>
        <end position="51"/>
    </location>
</feature>
<feature type="transmembrane region" description="Helical" evidence="6">
    <location>
        <begin position="63"/>
        <end position="83"/>
    </location>
</feature>
<comment type="caution">
    <text evidence="8">The sequence shown here is derived from an EMBL/GenBank/DDBJ whole genome shotgun (WGS) entry which is preliminary data.</text>
</comment>
<dbReference type="SUPFAM" id="SSF103481">
    <property type="entry name" value="Multidrug resistance efflux transporter EmrE"/>
    <property type="match status" value="2"/>
</dbReference>
<accession>A0A506U799</accession>
<dbReference type="Proteomes" id="UP000320314">
    <property type="component" value="Unassembled WGS sequence"/>
</dbReference>
<dbReference type="InterPro" id="IPR000620">
    <property type="entry name" value="EamA_dom"/>
</dbReference>
<name>A0A506U799_9HYPH</name>
<dbReference type="InterPro" id="IPR037185">
    <property type="entry name" value="EmrE-like"/>
</dbReference>
<evidence type="ECO:0000256" key="3">
    <source>
        <dbReference type="ARBA" id="ARBA00022692"/>
    </source>
</evidence>
<comment type="similarity">
    <text evidence="2">Belongs to the drug/metabolite transporter (DMT) superfamily. 10 TMS drug/metabolite exporter (DME) (TC 2.A.7.3) family.</text>
</comment>
<evidence type="ECO:0000259" key="7">
    <source>
        <dbReference type="Pfam" id="PF00892"/>
    </source>
</evidence>
<dbReference type="GO" id="GO:0016020">
    <property type="term" value="C:membrane"/>
    <property type="evidence" value="ECO:0007669"/>
    <property type="project" value="UniProtKB-SubCell"/>
</dbReference>
<feature type="domain" description="EamA" evidence="7">
    <location>
        <begin position="142"/>
        <end position="280"/>
    </location>
</feature>
<keyword evidence="3 6" id="KW-0812">Transmembrane</keyword>
<keyword evidence="9" id="KW-1185">Reference proteome</keyword>
<feature type="transmembrane region" description="Helical" evidence="6">
    <location>
        <begin position="89"/>
        <end position="107"/>
    </location>
</feature>
<evidence type="ECO:0000256" key="6">
    <source>
        <dbReference type="SAM" id="Phobius"/>
    </source>
</evidence>
<sequence length="290" mass="31224">MLMGTILLPVMDALAKYLTNTGELAPGQISFYRFALQFLFTAPLVVLVGGIPALRPKRPWLNLFRGGIIGVASLCFFTALKYMPVADTIAIFFVEPFILTALSALILREKVGWRRWAAIVIGFVGALIVINPSFARFGGVALLPLGTAALMAVYLLMNRALGRVDTPLVMQYVAGFGGSLLVGVVLLLATLVGGTENFAMSLPGGSFEWSILLVMGCIASFGHVLVVKAFQLAPVSLLAPFQYVEIVSAAIVGYLLFDDFPEPSKLVGMAIIVASGLFLLWRERRLGLHS</sequence>
<protein>
    <submittedName>
        <fullName evidence="8">DMT family transporter</fullName>
    </submittedName>
</protein>
<evidence type="ECO:0000256" key="1">
    <source>
        <dbReference type="ARBA" id="ARBA00004141"/>
    </source>
</evidence>
<feature type="transmembrane region" description="Helical" evidence="6">
    <location>
        <begin position="263"/>
        <end position="281"/>
    </location>
</feature>
<evidence type="ECO:0000313" key="9">
    <source>
        <dbReference type="Proteomes" id="UP000320314"/>
    </source>
</evidence>
<dbReference type="PANTHER" id="PTHR22911:SF6">
    <property type="entry name" value="SOLUTE CARRIER FAMILY 35 MEMBER G1"/>
    <property type="match status" value="1"/>
</dbReference>
<comment type="subcellular location">
    <subcellularLocation>
        <location evidence="1">Membrane</location>
        <topology evidence="1">Multi-pass membrane protein</topology>
    </subcellularLocation>
</comment>
<feature type="transmembrane region" description="Helical" evidence="6">
    <location>
        <begin position="209"/>
        <end position="230"/>
    </location>
</feature>
<dbReference type="EMBL" id="VHLH01000012">
    <property type="protein sequence ID" value="TPW29368.1"/>
    <property type="molecule type" value="Genomic_DNA"/>
</dbReference>
<feature type="transmembrane region" description="Helical" evidence="6">
    <location>
        <begin position="116"/>
        <end position="134"/>
    </location>
</feature>
<proteinExistence type="inferred from homology"/>
<dbReference type="PANTHER" id="PTHR22911">
    <property type="entry name" value="ACYL-MALONYL CONDENSING ENZYME-RELATED"/>
    <property type="match status" value="1"/>
</dbReference>
<feature type="transmembrane region" description="Helical" evidence="6">
    <location>
        <begin position="140"/>
        <end position="157"/>
    </location>
</feature>
<evidence type="ECO:0000256" key="4">
    <source>
        <dbReference type="ARBA" id="ARBA00022989"/>
    </source>
</evidence>
<gene>
    <name evidence="8" type="ORF">FJU11_07920</name>
</gene>
<dbReference type="Gene3D" id="1.10.3730.20">
    <property type="match status" value="2"/>
</dbReference>
<dbReference type="Pfam" id="PF00892">
    <property type="entry name" value="EamA"/>
    <property type="match status" value="2"/>
</dbReference>
<evidence type="ECO:0000256" key="5">
    <source>
        <dbReference type="ARBA" id="ARBA00023136"/>
    </source>
</evidence>
<dbReference type="OrthoDB" id="9815809at2"/>
<reference evidence="8 9" key="1">
    <citation type="submission" date="2019-06" db="EMBL/GenBank/DDBJ databases">
        <authorList>
            <person name="Li M."/>
        </authorList>
    </citation>
    <scope>NUCLEOTIDE SEQUENCE [LARGE SCALE GENOMIC DNA]</scope>
    <source>
        <strain evidence="8 9">BGMRC6574</strain>
    </source>
</reference>
<organism evidence="8 9">
    <name type="scientific">Pararhizobium mangrovi</name>
    <dbReference type="NCBI Taxonomy" id="2590452"/>
    <lineage>
        <taxon>Bacteria</taxon>
        <taxon>Pseudomonadati</taxon>
        <taxon>Pseudomonadota</taxon>
        <taxon>Alphaproteobacteria</taxon>
        <taxon>Hyphomicrobiales</taxon>
        <taxon>Rhizobiaceae</taxon>
        <taxon>Rhizobium/Agrobacterium group</taxon>
        <taxon>Pararhizobium</taxon>
    </lineage>
</organism>
<feature type="transmembrane region" description="Helical" evidence="6">
    <location>
        <begin position="169"/>
        <end position="189"/>
    </location>
</feature>
<feature type="domain" description="EamA" evidence="7">
    <location>
        <begin position="23"/>
        <end position="130"/>
    </location>
</feature>
<dbReference type="AlphaFoldDB" id="A0A506U799"/>
<keyword evidence="5 6" id="KW-0472">Membrane</keyword>
<evidence type="ECO:0000313" key="8">
    <source>
        <dbReference type="EMBL" id="TPW29368.1"/>
    </source>
</evidence>
<evidence type="ECO:0000256" key="2">
    <source>
        <dbReference type="ARBA" id="ARBA00009853"/>
    </source>
</evidence>
<keyword evidence="4 6" id="KW-1133">Transmembrane helix</keyword>
<feature type="transmembrane region" description="Helical" evidence="6">
    <location>
        <begin position="237"/>
        <end position="257"/>
    </location>
</feature>